<organism evidence="4 5">
    <name type="scientific">Flavobacterium calami</name>
    <dbReference type="NCBI Taxonomy" id="3139144"/>
    <lineage>
        <taxon>Bacteria</taxon>
        <taxon>Pseudomonadati</taxon>
        <taxon>Bacteroidota</taxon>
        <taxon>Flavobacteriia</taxon>
        <taxon>Flavobacteriales</taxon>
        <taxon>Flavobacteriaceae</taxon>
        <taxon>Flavobacterium</taxon>
    </lineage>
</organism>
<reference evidence="4 5" key="1">
    <citation type="submission" date="2024-04" db="EMBL/GenBank/DDBJ databases">
        <title>Flavobacterium sp. DGU38 16S ribosomal RNA gene Genome sequencing and assembly.</title>
        <authorList>
            <person name="Park S."/>
        </authorList>
    </citation>
    <scope>NUCLEOTIDE SEQUENCE [LARGE SCALE GENOMIC DNA]</scope>
    <source>
        <strain evidence="4 5">DGU38</strain>
    </source>
</reference>
<evidence type="ECO:0000259" key="3">
    <source>
        <dbReference type="PROSITE" id="PS50977"/>
    </source>
</evidence>
<dbReference type="PANTHER" id="PTHR43479">
    <property type="entry name" value="ACREF/ENVCD OPERON REPRESSOR-RELATED"/>
    <property type="match status" value="1"/>
</dbReference>
<dbReference type="Gene3D" id="1.10.357.10">
    <property type="entry name" value="Tetracycline Repressor, domain 2"/>
    <property type="match status" value="1"/>
</dbReference>
<dbReference type="InterPro" id="IPR050624">
    <property type="entry name" value="HTH-type_Tx_Regulator"/>
</dbReference>
<dbReference type="PANTHER" id="PTHR43479:SF11">
    <property type="entry name" value="ACREF_ENVCD OPERON REPRESSOR-RELATED"/>
    <property type="match status" value="1"/>
</dbReference>
<dbReference type="SUPFAM" id="SSF46689">
    <property type="entry name" value="Homeodomain-like"/>
    <property type="match status" value="1"/>
</dbReference>
<keyword evidence="5" id="KW-1185">Reference proteome</keyword>
<evidence type="ECO:0000313" key="5">
    <source>
        <dbReference type="Proteomes" id="UP001485226"/>
    </source>
</evidence>
<dbReference type="Pfam" id="PF00440">
    <property type="entry name" value="TetR_N"/>
    <property type="match status" value="1"/>
</dbReference>
<accession>A0ABU9IUH5</accession>
<dbReference type="EMBL" id="JBBYHS010000029">
    <property type="protein sequence ID" value="MEL1256109.1"/>
    <property type="molecule type" value="Genomic_DNA"/>
</dbReference>
<evidence type="ECO:0000256" key="1">
    <source>
        <dbReference type="ARBA" id="ARBA00023125"/>
    </source>
</evidence>
<keyword evidence="1 2" id="KW-0238">DNA-binding</keyword>
<dbReference type="PROSITE" id="PS50977">
    <property type="entry name" value="HTH_TETR_2"/>
    <property type="match status" value="1"/>
</dbReference>
<evidence type="ECO:0000313" key="4">
    <source>
        <dbReference type="EMBL" id="MEL1256109.1"/>
    </source>
</evidence>
<evidence type="ECO:0000256" key="2">
    <source>
        <dbReference type="PROSITE-ProRule" id="PRU00335"/>
    </source>
</evidence>
<dbReference type="InterPro" id="IPR009057">
    <property type="entry name" value="Homeodomain-like_sf"/>
</dbReference>
<feature type="DNA-binding region" description="H-T-H motif" evidence="2">
    <location>
        <begin position="29"/>
        <end position="48"/>
    </location>
</feature>
<sequence length="196" mass="22507">MRTRDPNKEELVKQKAIEMLVKLGIEGFGMNRLAKESGVSVATLYIYYTDKDDLIKKTGIEIGQSFFSEMTNGFLPTMSFKEGLRKQWENRARFALKYPLKVACWELLSHSSYRESILNESLSEFKVTMTNFFNNAIEKKELLPVSKEVFWSIAYGPLYALLRFENEGKNFSGAPFKLTQKATDEAFELVIKALTP</sequence>
<protein>
    <submittedName>
        <fullName evidence="4">TetR/AcrR family transcriptional regulator</fullName>
    </submittedName>
</protein>
<dbReference type="RefSeq" id="WP_341694827.1">
    <property type="nucleotide sequence ID" value="NZ_JBBYHS010000029.1"/>
</dbReference>
<dbReference type="InterPro" id="IPR001647">
    <property type="entry name" value="HTH_TetR"/>
</dbReference>
<gene>
    <name evidence="4" type="ORF">AAEO57_20125</name>
</gene>
<feature type="domain" description="HTH tetR-type" evidence="3">
    <location>
        <begin position="6"/>
        <end position="66"/>
    </location>
</feature>
<dbReference type="Proteomes" id="UP001485226">
    <property type="component" value="Unassembled WGS sequence"/>
</dbReference>
<name>A0ABU9IUH5_9FLAO</name>
<proteinExistence type="predicted"/>
<comment type="caution">
    <text evidence="4">The sequence shown here is derived from an EMBL/GenBank/DDBJ whole genome shotgun (WGS) entry which is preliminary data.</text>
</comment>